<feature type="region of interest" description="Disordered" evidence="1">
    <location>
        <begin position="1"/>
        <end position="26"/>
    </location>
</feature>
<evidence type="ECO:0000256" key="1">
    <source>
        <dbReference type="SAM" id="MobiDB-lite"/>
    </source>
</evidence>
<proteinExistence type="predicted"/>
<dbReference type="Proteomes" id="UP000230842">
    <property type="component" value="Unassembled WGS sequence"/>
</dbReference>
<feature type="transmembrane region" description="Helical" evidence="2">
    <location>
        <begin position="31"/>
        <end position="58"/>
    </location>
</feature>
<gene>
    <name evidence="3" type="ORF">CLV56_4116</name>
</gene>
<keyword evidence="2" id="KW-0812">Transmembrane</keyword>
<feature type="compositionally biased region" description="Pro residues" evidence="1">
    <location>
        <begin position="1"/>
        <end position="14"/>
    </location>
</feature>
<feature type="transmembrane region" description="Helical" evidence="2">
    <location>
        <begin position="191"/>
        <end position="223"/>
    </location>
</feature>
<feature type="compositionally biased region" description="Low complexity" evidence="1">
    <location>
        <begin position="96"/>
        <end position="111"/>
    </location>
</feature>
<comment type="caution">
    <text evidence="3">The sequence shown here is derived from an EMBL/GenBank/DDBJ whole genome shotgun (WGS) entry which is preliminary data.</text>
</comment>
<protein>
    <submittedName>
        <fullName evidence="3">Uncharacterized protein</fullName>
    </submittedName>
</protein>
<accession>A0A2M9AQ74</accession>
<evidence type="ECO:0000313" key="3">
    <source>
        <dbReference type="EMBL" id="PJJ47857.1"/>
    </source>
</evidence>
<reference evidence="3 4" key="1">
    <citation type="submission" date="2017-11" db="EMBL/GenBank/DDBJ databases">
        <title>Genomic Encyclopedia of Archaeal and Bacterial Type Strains, Phase II (KMG-II): From Individual Species to Whole Genera.</title>
        <authorList>
            <person name="Goeker M."/>
        </authorList>
    </citation>
    <scope>NUCLEOTIDE SEQUENCE [LARGE SCALE GENOMIC DNA]</scope>
    <source>
        <strain evidence="3 4">DSM 27763</strain>
    </source>
</reference>
<keyword evidence="4" id="KW-1185">Reference proteome</keyword>
<feature type="region of interest" description="Disordered" evidence="1">
    <location>
        <begin position="93"/>
        <end position="115"/>
    </location>
</feature>
<evidence type="ECO:0000313" key="4">
    <source>
        <dbReference type="Proteomes" id="UP000230842"/>
    </source>
</evidence>
<keyword evidence="2" id="KW-0472">Membrane</keyword>
<keyword evidence="2" id="KW-1133">Transmembrane helix</keyword>
<evidence type="ECO:0000256" key="2">
    <source>
        <dbReference type="SAM" id="Phobius"/>
    </source>
</evidence>
<organism evidence="3 4">
    <name type="scientific">Mumia flava</name>
    <dbReference type="NCBI Taxonomy" id="1348852"/>
    <lineage>
        <taxon>Bacteria</taxon>
        <taxon>Bacillati</taxon>
        <taxon>Actinomycetota</taxon>
        <taxon>Actinomycetes</taxon>
        <taxon>Propionibacteriales</taxon>
        <taxon>Nocardioidaceae</taxon>
        <taxon>Mumia</taxon>
    </lineage>
</organism>
<dbReference type="EMBL" id="PGEZ01000005">
    <property type="protein sequence ID" value="PJJ47857.1"/>
    <property type="molecule type" value="Genomic_DNA"/>
</dbReference>
<dbReference type="AlphaFoldDB" id="A0A2M9AQ74"/>
<sequence>MPPPAQPPAEPPAQPRGSATGPPRRRPAAGWYAVGAVIATLGVIGALALGVGTLVIAVSARPEPVGPAGTFTMPRGDLAVWVRADGLERMTDRIDGMPSGMPGDGSDPSDGGPTGAELGVTCMVAPSGDATLATEVPALRYDRAEFDDWHLVAVLPQADARHFAGDKMQIACSSRTPLLAEAEWATGSKPALLWLIVLIGGAFLVGVGGLAVGAVAALVVWLLRRRSAAA</sequence>
<name>A0A2M9AQ74_9ACTN</name>